<dbReference type="eggNOG" id="COG0277">
    <property type="taxonomic scope" value="Bacteria"/>
</dbReference>
<dbReference type="RefSeq" id="WP_034854717.1">
    <property type="nucleotide sequence ID" value="NZ_AJQT01000047.1"/>
</dbReference>
<name>A0A249P9X0_9HYPH</name>
<dbReference type="SUPFAM" id="SSF56176">
    <property type="entry name" value="FAD-binding/transporter-associated domain-like"/>
    <property type="match status" value="1"/>
</dbReference>
<dbReference type="Proteomes" id="UP000217211">
    <property type="component" value="Chromosome"/>
</dbReference>
<evidence type="ECO:0000313" key="4">
    <source>
        <dbReference type="Proteomes" id="UP000217211"/>
    </source>
</evidence>
<dbReference type="InterPro" id="IPR010031">
    <property type="entry name" value="FAD_lactone_oxidase-like"/>
</dbReference>
<keyword evidence="1" id="KW-0285">Flavoprotein</keyword>
<evidence type="ECO:0000256" key="1">
    <source>
        <dbReference type="ARBA" id="ARBA00022827"/>
    </source>
</evidence>
<reference evidence="3 4" key="1">
    <citation type="submission" date="2017-08" db="EMBL/GenBank/DDBJ databases">
        <title>Multipartite genome sequences of Sinorhizobium species nodulating soybeans.</title>
        <authorList>
            <person name="Tian C.F."/>
        </authorList>
    </citation>
    <scope>NUCLEOTIDE SEQUENCE [LARGE SCALE GENOMIC DNA]</scope>
    <source>
        <strain evidence="3 4">CCBAU 05684</strain>
    </source>
</reference>
<dbReference type="OrthoDB" id="143770at2"/>
<keyword evidence="4" id="KW-1185">Reference proteome</keyword>
<proteinExistence type="predicted"/>
<dbReference type="GO" id="GO:0071949">
    <property type="term" value="F:FAD binding"/>
    <property type="evidence" value="ECO:0007669"/>
    <property type="project" value="InterPro"/>
</dbReference>
<evidence type="ECO:0000313" key="3">
    <source>
        <dbReference type="EMBL" id="ASY62733.1"/>
    </source>
</evidence>
<dbReference type="InterPro" id="IPR006094">
    <property type="entry name" value="Oxid_FAD_bind_N"/>
</dbReference>
<feature type="domain" description="FAD-binding PCMH-type" evidence="2">
    <location>
        <begin position="12"/>
        <end position="179"/>
    </location>
</feature>
<dbReference type="PROSITE" id="PS51387">
    <property type="entry name" value="FAD_PCMH"/>
    <property type="match status" value="1"/>
</dbReference>
<dbReference type="GO" id="GO:0016899">
    <property type="term" value="F:oxidoreductase activity, acting on the CH-OH group of donors, oxygen as acceptor"/>
    <property type="evidence" value="ECO:0007669"/>
    <property type="project" value="InterPro"/>
</dbReference>
<dbReference type="STRING" id="716928.GCA_000261485_02544"/>
<dbReference type="KEGG" id="esj:SJ05684_c12780"/>
<dbReference type="EMBL" id="CP023067">
    <property type="protein sequence ID" value="ASY62733.1"/>
    <property type="molecule type" value="Genomic_DNA"/>
</dbReference>
<organism evidence="3 4">
    <name type="scientific">Sinorhizobium sojae CCBAU 05684</name>
    <dbReference type="NCBI Taxonomy" id="716928"/>
    <lineage>
        <taxon>Bacteria</taxon>
        <taxon>Pseudomonadati</taxon>
        <taxon>Pseudomonadota</taxon>
        <taxon>Alphaproteobacteria</taxon>
        <taxon>Hyphomicrobiales</taxon>
        <taxon>Rhizobiaceae</taxon>
        <taxon>Sinorhizobium/Ensifer group</taxon>
        <taxon>Sinorhizobium</taxon>
    </lineage>
</organism>
<keyword evidence="1" id="KW-0274">FAD</keyword>
<dbReference type="Pfam" id="PF01565">
    <property type="entry name" value="FAD_binding_4"/>
    <property type="match status" value="1"/>
</dbReference>
<dbReference type="PANTHER" id="PTHR43762">
    <property type="entry name" value="L-GULONOLACTONE OXIDASE"/>
    <property type="match status" value="1"/>
</dbReference>
<sequence length="440" mass="49066">MSLNGFESWQWPAPASARVISPDDYEERLGALEPLAYLPVGKSLSYGDSCRNSLGTLIDSVRHNRILSFDPGTGVIACEAGAALHEVLARAIPHRFFLPVTPRTGLVTVGGAVANDIHGENHHARGTFGHHVRRLTLMRSDGERLTCSAVENAEIFAATIGGLGLTGFILDVELRLMKVPSPHVQQHISRFDDLDEGFLLLDRACEEHEYAVAWIDQLSTGRRAGRGILWAADHADSSCELPDIPKRPRLSVPYAPPFNLLNTAALRVFNEYRFRKVPPHEAVSTEKWNSYFHPLDRYTAWHRLYGRRGPCQHQSVVPVEKARETTFRLLETARRAGHASFQTGLHRFGEHAARGLLSFARPGFSLTLDFSNQGEATVKLLDELDRIVLDAGGVVNPAKDFRMKPEIFEASFPAWKTLEALRDPAIISDFWRRTALASKR</sequence>
<dbReference type="AlphaFoldDB" id="A0A249P9X0"/>
<dbReference type="PANTHER" id="PTHR43762:SF1">
    <property type="entry name" value="D-ARABINONO-1,4-LACTONE OXIDASE"/>
    <property type="match status" value="1"/>
</dbReference>
<dbReference type="InterPro" id="IPR036318">
    <property type="entry name" value="FAD-bd_PCMH-like_sf"/>
</dbReference>
<evidence type="ECO:0000259" key="2">
    <source>
        <dbReference type="PROSITE" id="PS51387"/>
    </source>
</evidence>
<dbReference type="InterPro" id="IPR016166">
    <property type="entry name" value="FAD-bd_PCMH"/>
</dbReference>
<protein>
    <submittedName>
        <fullName evidence="3">Oxidoreductase, FAD-binding</fullName>
    </submittedName>
</protein>
<accession>A0A249P9X0</accession>
<dbReference type="InterPro" id="IPR016169">
    <property type="entry name" value="FAD-bd_PCMH_sub2"/>
</dbReference>
<gene>
    <name evidence="3" type="ORF">SJ05684_c12780</name>
</gene>
<dbReference type="Gene3D" id="3.30.465.10">
    <property type="match status" value="1"/>
</dbReference>